<evidence type="ECO:0000256" key="1">
    <source>
        <dbReference type="ARBA" id="ARBA00011082"/>
    </source>
</evidence>
<feature type="compositionally biased region" description="Basic and acidic residues" evidence="5">
    <location>
        <begin position="144"/>
        <end position="163"/>
    </location>
</feature>
<evidence type="ECO:0000256" key="5">
    <source>
        <dbReference type="SAM" id="MobiDB-lite"/>
    </source>
</evidence>
<accession>A0A8S9JI74</accession>
<dbReference type="InterPro" id="IPR000196">
    <property type="entry name" value="Ribosomal_eL19_dom"/>
</dbReference>
<reference evidence="7" key="1">
    <citation type="submission" date="2019-12" db="EMBL/GenBank/DDBJ databases">
        <title>Genome sequencing and annotation of Brassica cretica.</title>
        <authorList>
            <person name="Studholme D.J."/>
            <person name="Sarris P.F."/>
        </authorList>
    </citation>
    <scope>NUCLEOTIDE SEQUENCE</scope>
    <source>
        <strain evidence="7">PFS-001/15</strain>
        <tissue evidence="7">Leaf</tissue>
    </source>
</reference>
<evidence type="ECO:0000256" key="2">
    <source>
        <dbReference type="ARBA" id="ARBA00022980"/>
    </source>
</evidence>
<keyword evidence="2 4" id="KW-0689">Ribosomal protein</keyword>
<evidence type="ECO:0000313" key="8">
    <source>
        <dbReference type="Proteomes" id="UP000712281"/>
    </source>
</evidence>
<proteinExistence type="inferred from homology"/>
<dbReference type="InterPro" id="IPR033935">
    <property type="entry name" value="Ribosomal_eL19_euk"/>
</dbReference>
<dbReference type="InterPro" id="IPR023638">
    <property type="entry name" value="Ribosomal_eL19_CS"/>
</dbReference>
<dbReference type="Pfam" id="PF01280">
    <property type="entry name" value="Ribosomal_L19e"/>
    <property type="match status" value="1"/>
</dbReference>
<dbReference type="InterPro" id="IPR057259">
    <property type="entry name" value="Ribosomal_L19e"/>
</dbReference>
<dbReference type="Gene3D" id="1.10.1200.240">
    <property type="match status" value="1"/>
</dbReference>
<gene>
    <name evidence="7" type="ORF">F2Q68_00002457</name>
</gene>
<keyword evidence="3 4" id="KW-0687">Ribonucleoprotein</keyword>
<protein>
    <recommendedName>
        <fullName evidence="4">Ribosomal protein L19</fullName>
    </recommendedName>
</protein>
<dbReference type="PROSITE" id="PS00526">
    <property type="entry name" value="RIBOSOMAL_L19E"/>
    <property type="match status" value="1"/>
</dbReference>
<dbReference type="GO" id="GO:0022625">
    <property type="term" value="C:cytosolic large ribosomal subunit"/>
    <property type="evidence" value="ECO:0007669"/>
    <property type="project" value="InterPro"/>
</dbReference>
<dbReference type="NCBIfam" id="NF006343">
    <property type="entry name" value="PRK08570.1"/>
    <property type="match status" value="1"/>
</dbReference>
<dbReference type="GO" id="GO:0003729">
    <property type="term" value="F:mRNA binding"/>
    <property type="evidence" value="ECO:0007669"/>
    <property type="project" value="UniProtKB-ARBA"/>
</dbReference>
<feature type="region of interest" description="Disordered" evidence="5">
    <location>
        <begin position="144"/>
        <end position="205"/>
    </location>
</feature>
<dbReference type="FunFam" id="1.10.1200.240:FF:000001">
    <property type="entry name" value="Ribosomal protein L19"/>
    <property type="match status" value="1"/>
</dbReference>
<dbReference type="Proteomes" id="UP000712281">
    <property type="component" value="Unassembled WGS sequence"/>
</dbReference>
<dbReference type="AlphaFoldDB" id="A0A8S9JI74"/>
<dbReference type="InterPro" id="IPR035970">
    <property type="entry name" value="60S_ribosomal_eL19_sf"/>
</dbReference>
<dbReference type="Gene3D" id="1.10.1650.10">
    <property type="match status" value="1"/>
</dbReference>
<dbReference type="InterPro" id="IPR057260">
    <property type="entry name" value="Ribosomal_L19e_C"/>
</dbReference>
<organism evidence="7 8">
    <name type="scientific">Brassica cretica</name>
    <name type="common">Mustard</name>
    <dbReference type="NCBI Taxonomy" id="69181"/>
    <lineage>
        <taxon>Eukaryota</taxon>
        <taxon>Viridiplantae</taxon>
        <taxon>Streptophyta</taxon>
        <taxon>Embryophyta</taxon>
        <taxon>Tracheophyta</taxon>
        <taxon>Spermatophyta</taxon>
        <taxon>Magnoliopsida</taxon>
        <taxon>eudicotyledons</taxon>
        <taxon>Gunneridae</taxon>
        <taxon>Pentapetalae</taxon>
        <taxon>rosids</taxon>
        <taxon>malvids</taxon>
        <taxon>Brassicales</taxon>
        <taxon>Brassicaceae</taxon>
        <taxon>Brassiceae</taxon>
        <taxon>Brassica</taxon>
    </lineage>
</organism>
<dbReference type="SMART" id="SM01416">
    <property type="entry name" value="Ribosomal_L19e"/>
    <property type="match status" value="1"/>
</dbReference>
<evidence type="ECO:0000259" key="6">
    <source>
        <dbReference type="SMART" id="SM01416"/>
    </source>
</evidence>
<dbReference type="PANTHER" id="PTHR10722">
    <property type="entry name" value="60S RIBOSOMAL PROTEIN L19"/>
    <property type="match status" value="1"/>
</dbReference>
<dbReference type="InterPro" id="IPR039547">
    <property type="entry name" value="Ribosomal_eL19"/>
</dbReference>
<name>A0A8S9JI74_BRACR</name>
<dbReference type="Pfam" id="PF25476">
    <property type="entry name" value="Ribosomal_L19e_C"/>
    <property type="match status" value="1"/>
</dbReference>
<dbReference type="GO" id="GO:0003735">
    <property type="term" value="F:structural constituent of ribosome"/>
    <property type="evidence" value="ECO:0007669"/>
    <property type="project" value="InterPro"/>
</dbReference>
<dbReference type="InterPro" id="IPR015972">
    <property type="entry name" value="Ribosomal_eL19_dom1"/>
</dbReference>
<evidence type="ECO:0000313" key="7">
    <source>
        <dbReference type="EMBL" id="KAF2581243.1"/>
    </source>
</evidence>
<evidence type="ECO:0000256" key="4">
    <source>
        <dbReference type="RuleBase" id="RU000574"/>
    </source>
</evidence>
<comment type="similarity">
    <text evidence="1 4">Belongs to the eukaryotic ribosomal protein eL19 family.</text>
</comment>
<dbReference type="FunFam" id="1.10.1650.10:FF:000001">
    <property type="entry name" value="Ribosomal protein L19"/>
    <property type="match status" value="1"/>
</dbReference>
<dbReference type="CDD" id="cd01417">
    <property type="entry name" value="Ribosomal_L19e_E"/>
    <property type="match status" value="1"/>
</dbReference>
<feature type="compositionally biased region" description="Basic residues" evidence="5">
    <location>
        <begin position="164"/>
        <end position="175"/>
    </location>
</feature>
<dbReference type="HAMAP" id="MF_01475">
    <property type="entry name" value="Ribosomal_eL19"/>
    <property type="match status" value="1"/>
</dbReference>
<evidence type="ECO:0000256" key="3">
    <source>
        <dbReference type="ARBA" id="ARBA00023274"/>
    </source>
</evidence>
<sequence length="403" mass="46618">MVSLKLQKRLAASVLKCGKGKVWLDPNEGNDIAMANSRQNIRKLVNDGFIIRKPTKIHSRSRARRMKIAKMKGRHSGYGKRKGTREARLPTNVLWMRRMRVLRRLLKKYRESKKIDKHMYHDMYMKVKGNVFKNKRVLMESIHKSKAEKAREKTLSDQFEAKRAKNKASRERKHARREERLAKGPGGDVPAAAPPGLSEKGSDSDVTQRSQSWRLWIWFEGKGELRAWLVVEKLRGATEEEGEVEVENRRELRDGFGELLLLEKRLIEEDEGWRLDVVMFMTSGDQEILLSLEHDSQGFTIARAGDNVAIAFQETDCISSDFGVLLVVGEIEFVFNLSASLFLKHYFIRDCLCFTMKLDMELELPKRLYAEGLEPQVKKVNNCCRMELIRDLKKAMSAEYNDV</sequence>
<dbReference type="SUPFAM" id="SSF48140">
    <property type="entry name" value="Ribosomal protein L19 (L19e)"/>
    <property type="match status" value="1"/>
</dbReference>
<dbReference type="EMBL" id="QGKW02001660">
    <property type="protein sequence ID" value="KAF2581243.1"/>
    <property type="molecule type" value="Genomic_DNA"/>
</dbReference>
<dbReference type="GO" id="GO:0006412">
    <property type="term" value="P:translation"/>
    <property type="evidence" value="ECO:0007669"/>
    <property type="project" value="InterPro"/>
</dbReference>
<comment type="caution">
    <text evidence="7">The sequence shown here is derived from an EMBL/GenBank/DDBJ whole genome shotgun (WGS) entry which is preliminary data.</text>
</comment>
<feature type="domain" description="Large ribosomal subunit protein eL19" evidence="6">
    <location>
        <begin position="3"/>
        <end position="146"/>
    </location>
</feature>